<dbReference type="EMBL" id="CAXAMM010007224">
    <property type="protein sequence ID" value="CAK9013587.1"/>
    <property type="molecule type" value="Genomic_DNA"/>
</dbReference>
<keyword evidence="1" id="KW-0732">Signal</keyword>
<name>A0ABP0JGP3_9DINO</name>
<gene>
    <name evidence="2" type="ORF">SCF082_LOCUS11992</name>
</gene>
<evidence type="ECO:0000256" key="1">
    <source>
        <dbReference type="SAM" id="SignalP"/>
    </source>
</evidence>
<protein>
    <recommendedName>
        <fullName evidence="4">Secreted protein</fullName>
    </recommendedName>
</protein>
<organism evidence="2 3">
    <name type="scientific">Durusdinium trenchii</name>
    <dbReference type="NCBI Taxonomy" id="1381693"/>
    <lineage>
        <taxon>Eukaryota</taxon>
        <taxon>Sar</taxon>
        <taxon>Alveolata</taxon>
        <taxon>Dinophyceae</taxon>
        <taxon>Suessiales</taxon>
        <taxon>Symbiodiniaceae</taxon>
        <taxon>Durusdinium</taxon>
    </lineage>
</organism>
<proteinExistence type="predicted"/>
<feature type="signal peptide" evidence="1">
    <location>
        <begin position="1"/>
        <end position="22"/>
    </location>
</feature>
<sequence length="121" mass="13236">MERWNATRVACTCLALANSCTCLPHVCFPHNIPFALLLTRHLKCDLPSKKAGAVLLSLDRSSAKSKCFRFSFAHSITISIGIPSARACMNHLDLPSRQRAFIGDIDTTGPVCPDLARWGLP</sequence>
<evidence type="ECO:0008006" key="4">
    <source>
        <dbReference type="Google" id="ProtNLM"/>
    </source>
</evidence>
<dbReference type="Proteomes" id="UP001642464">
    <property type="component" value="Unassembled WGS sequence"/>
</dbReference>
<comment type="caution">
    <text evidence="2">The sequence shown here is derived from an EMBL/GenBank/DDBJ whole genome shotgun (WGS) entry which is preliminary data.</text>
</comment>
<evidence type="ECO:0000313" key="3">
    <source>
        <dbReference type="Proteomes" id="UP001642464"/>
    </source>
</evidence>
<feature type="chain" id="PRO_5046138129" description="Secreted protein" evidence="1">
    <location>
        <begin position="23"/>
        <end position="121"/>
    </location>
</feature>
<accession>A0ABP0JGP3</accession>
<evidence type="ECO:0000313" key="2">
    <source>
        <dbReference type="EMBL" id="CAK9013587.1"/>
    </source>
</evidence>
<keyword evidence="3" id="KW-1185">Reference proteome</keyword>
<reference evidence="2 3" key="1">
    <citation type="submission" date="2024-02" db="EMBL/GenBank/DDBJ databases">
        <authorList>
            <person name="Chen Y."/>
            <person name="Shah S."/>
            <person name="Dougan E. K."/>
            <person name="Thang M."/>
            <person name="Chan C."/>
        </authorList>
    </citation>
    <scope>NUCLEOTIDE SEQUENCE [LARGE SCALE GENOMIC DNA]</scope>
</reference>